<gene>
    <name evidence="1" type="ORF">DME_LOCUS9727</name>
</gene>
<proteinExistence type="predicted"/>
<dbReference type="EMBL" id="UYYG01001189">
    <property type="protein sequence ID" value="VDN59754.1"/>
    <property type="molecule type" value="Genomic_DNA"/>
</dbReference>
<reference evidence="1 3" key="2">
    <citation type="submission" date="2018-11" db="EMBL/GenBank/DDBJ databases">
        <authorList>
            <consortium name="Pathogen Informatics"/>
        </authorList>
    </citation>
    <scope>NUCLEOTIDE SEQUENCE [LARGE SCALE GENOMIC DNA]</scope>
</reference>
<dbReference type="Proteomes" id="UP000274756">
    <property type="component" value="Unassembled WGS sequence"/>
</dbReference>
<evidence type="ECO:0000313" key="1">
    <source>
        <dbReference type="EMBL" id="VDN59754.1"/>
    </source>
</evidence>
<keyword evidence="3" id="KW-1185">Reference proteome</keyword>
<dbReference type="WBParaSite" id="DME_0000670101-mRNA-1">
    <property type="protein sequence ID" value="DME_0000670101-mRNA-1"/>
    <property type="gene ID" value="DME_0000670101"/>
</dbReference>
<name>A0A0N4UGR6_DRAME</name>
<dbReference type="AlphaFoldDB" id="A0A0N4UGR6"/>
<sequence length="147" mass="15806">MSVLGRNKPVMSKIRVAAGDPSVSLSPSDSVVKESDILDTASASPDAHYTPSPLVHAGNSSLHAWRGFSRIDIERLWVASQAITIHTLSKYRVDIACLSEVHLPYFGSRVIIDPESELANHCGASDNSERNGVAIVMSDKAHSALIE</sequence>
<accession>A0A0N4UGR6</accession>
<organism evidence="2 4">
    <name type="scientific">Dracunculus medinensis</name>
    <name type="common">Guinea worm</name>
    <dbReference type="NCBI Taxonomy" id="318479"/>
    <lineage>
        <taxon>Eukaryota</taxon>
        <taxon>Metazoa</taxon>
        <taxon>Ecdysozoa</taxon>
        <taxon>Nematoda</taxon>
        <taxon>Chromadorea</taxon>
        <taxon>Rhabditida</taxon>
        <taxon>Spirurina</taxon>
        <taxon>Dracunculoidea</taxon>
        <taxon>Dracunculidae</taxon>
        <taxon>Dracunculus</taxon>
    </lineage>
</organism>
<evidence type="ECO:0000313" key="2">
    <source>
        <dbReference type="Proteomes" id="UP000038040"/>
    </source>
</evidence>
<evidence type="ECO:0000313" key="4">
    <source>
        <dbReference type="WBParaSite" id="DME_0000670101-mRNA-1"/>
    </source>
</evidence>
<evidence type="ECO:0000313" key="3">
    <source>
        <dbReference type="Proteomes" id="UP000274756"/>
    </source>
</evidence>
<protein>
    <submittedName>
        <fullName evidence="4">Endo/exonuclease/phosphatase domain-containing protein</fullName>
    </submittedName>
</protein>
<dbReference type="Proteomes" id="UP000038040">
    <property type="component" value="Unplaced"/>
</dbReference>
<reference evidence="4" key="1">
    <citation type="submission" date="2017-02" db="UniProtKB">
        <authorList>
            <consortium name="WormBaseParasite"/>
        </authorList>
    </citation>
    <scope>IDENTIFICATION</scope>
</reference>
<dbReference type="OrthoDB" id="6627613at2759"/>